<proteinExistence type="predicted"/>
<dbReference type="AlphaFoldDB" id="A0A433DBG3"/>
<evidence type="ECO:0000313" key="2">
    <source>
        <dbReference type="EMBL" id="RUP48170.1"/>
    </source>
</evidence>
<evidence type="ECO:0000313" key="3">
    <source>
        <dbReference type="Proteomes" id="UP000268093"/>
    </source>
</evidence>
<dbReference type="EMBL" id="RBNI01003628">
    <property type="protein sequence ID" value="RUP48170.1"/>
    <property type="molecule type" value="Genomic_DNA"/>
</dbReference>
<comment type="caution">
    <text evidence="2">The sequence shown here is derived from an EMBL/GenBank/DDBJ whole genome shotgun (WGS) entry which is preliminary data.</text>
</comment>
<accession>A0A433DBG3</accession>
<organism evidence="2 3">
    <name type="scientific">Jimgerdemannia flammicorona</name>
    <dbReference type="NCBI Taxonomy" id="994334"/>
    <lineage>
        <taxon>Eukaryota</taxon>
        <taxon>Fungi</taxon>
        <taxon>Fungi incertae sedis</taxon>
        <taxon>Mucoromycota</taxon>
        <taxon>Mucoromycotina</taxon>
        <taxon>Endogonomycetes</taxon>
        <taxon>Endogonales</taxon>
        <taxon>Endogonaceae</taxon>
        <taxon>Jimgerdemannia</taxon>
    </lineage>
</organism>
<sequence length="520" mass="58509">MAQRGTSPRTLPAVCSAGSEQFGSSCSSLTDSDRDSSTAAQAALAKRIFGHWKDAAPSTPSNQSLVKNGGDWRRVHNTYEERESYSGVRSYNRDSEATLSVATERKTSLWQASHAENDDEAPLPILREVPIDPLDSNEEECSPRIVVFRKRSKDSTCSKAAKIAVGPTSLSATSAFFPILSTDVSSVDLQTSFCIVEKPAVHDEISLHSESRAISLQDTEVASTDDDEESHPRSSKIDVQFLIRLNRFNSSNVLKAPQQWRLGEVGNRITKFQAEARGHLLRMKPWIRELKEPVSSSPSIGPALRAPEPTDYSARYMTVDRLRTECALVGRTGVDPTKIDTHPAIVFIVNVQACALRYIIRKKVDAFWIHHVAASRIQAACYLFDTTKICSRRGFKTRNFLVPAIIFRLLRRRTQRRPLECAPEADNDHNDRVLQLERRMDQEIKSREAMECCFEEVVDEVSIPETLFTQLNFVRVLTRQIGSHFEFEQGLATQGSPTRRSDNPMSYCRELILEARCPNY</sequence>
<dbReference type="Proteomes" id="UP000268093">
    <property type="component" value="Unassembled WGS sequence"/>
</dbReference>
<reference evidence="2 3" key="1">
    <citation type="journal article" date="2018" name="New Phytol.">
        <title>Phylogenomics of Endogonaceae and evolution of mycorrhizas within Mucoromycota.</title>
        <authorList>
            <person name="Chang Y."/>
            <person name="Desiro A."/>
            <person name="Na H."/>
            <person name="Sandor L."/>
            <person name="Lipzen A."/>
            <person name="Clum A."/>
            <person name="Barry K."/>
            <person name="Grigoriev I.V."/>
            <person name="Martin F.M."/>
            <person name="Stajich J.E."/>
            <person name="Smith M.E."/>
            <person name="Bonito G."/>
            <person name="Spatafora J.W."/>
        </authorList>
    </citation>
    <scope>NUCLEOTIDE SEQUENCE [LARGE SCALE GENOMIC DNA]</scope>
    <source>
        <strain evidence="2 3">GMNB39</strain>
    </source>
</reference>
<gene>
    <name evidence="2" type="ORF">BC936DRAFT_144872</name>
</gene>
<keyword evidence="3" id="KW-1185">Reference proteome</keyword>
<name>A0A433DBG3_9FUNG</name>
<evidence type="ECO:0000256" key="1">
    <source>
        <dbReference type="SAM" id="MobiDB-lite"/>
    </source>
</evidence>
<protein>
    <submittedName>
        <fullName evidence="2">Uncharacterized protein</fullName>
    </submittedName>
</protein>
<dbReference type="OrthoDB" id="252964at2759"/>
<feature type="region of interest" description="Disordered" evidence="1">
    <location>
        <begin position="1"/>
        <end position="38"/>
    </location>
</feature>